<accession>A0ABQ9HLH1</accession>
<reference evidence="1 2" key="1">
    <citation type="submission" date="2023-02" db="EMBL/GenBank/DDBJ databases">
        <title>LHISI_Scaffold_Assembly.</title>
        <authorList>
            <person name="Stuart O.P."/>
            <person name="Cleave R."/>
            <person name="Magrath M.J.L."/>
            <person name="Mikheyev A.S."/>
        </authorList>
    </citation>
    <scope>NUCLEOTIDE SEQUENCE [LARGE SCALE GENOMIC DNA]</scope>
    <source>
        <strain evidence="1">Daus_M_001</strain>
        <tissue evidence="1">Leg muscle</tissue>
    </source>
</reference>
<evidence type="ECO:0000313" key="2">
    <source>
        <dbReference type="Proteomes" id="UP001159363"/>
    </source>
</evidence>
<dbReference type="EMBL" id="JARBHB010000004">
    <property type="protein sequence ID" value="KAJ8885208.1"/>
    <property type="molecule type" value="Genomic_DNA"/>
</dbReference>
<gene>
    <name evidence="1" type="ORF">PR048_011404</name>
</gene>
<protein>
    <submittedName>
        <fullName evidence="1">Uncharacterized protein</fullName>
    </submittedName>
</protein>
<keyword evidence="2" id="KW-1185">Reference proteome</keyword>
<name>A0ABQ9HLH1_9NEOP</name>
<sequence length="247" mass="27949">MKQLLAHYVHCTAHASHLVTALVARSCSVISTTLQCVNEIGVLVSQSGKLKAGSPNQIKPLCPTRWQCRVGPVRSTLEHYSAVLVKGLLNNFGQGNTCLGIVIAQQLKLQNGYSKILGERKNFYDIFERCNSYVEKLYLVPVKTPYIEKPPKKYSSEANCHVETDARKYFRNQFYEALDTAVVQTEVWFQQSGIEQYKKLETILMSREVSEVVDSYPKIDSDSLKLQVPLFRKLHKFSSLEQGATEL</sequence>
<evidence type="ECO:0000313" key="1">
    <source>
        <dbReference type="EMBL" id="KAJ8885208.1"/>
    </source>
</evidence>
<comment type="caution">
    <text evidence="1">The sequence shown here is derived from an EMBL/GenBank/DDBJ whole genome shotgun (WGS) entry which is preliminary data.</text>
</comment>
<organism evidence="1 2">
    <name type="scientific">Dryococelus australis</name>
    <dbReference type="NCBI Taxonomy" id="614101"/>
    <lineage>
        <taxon>Eukaryota</taxon>
        <taxon>Metazoa</taxon>
        <taxon>Ecdysozoa</taxon>
        <taxon>Arthropoda</taxon>
        <taxon>Hexapoda</taxon>
        <taxon>Insecta</taxon>
        <taxon>Pterygota</taxon>
        <taxon>Neoptera</taxon>
        <taxon>Polyneoptera</taxon>
        <taxon>Phasmatodea</taxon>
        <taxon>Verophasmatodea</taxon>
        <taxon>Anareolatae</taxon>
        <taxon>Phasmatidae</taxon>
        <taxon>Eurycanthinae</taxon>
        <taxon>Dryococelus</taxon>
    </lineage>
</organism>
<proteinExistence type="predicted"/>
<dbReference type="Proteomes" id="UP001159363">
    <property type="component" value="Chromosome X"/>
</dbReference>